<dbReference type="OrthoDB" id="1930375at2"/>
<dbReference type="EMBL" id="CP020953">
    <property type="protein sequence ID" value="AWI04144.1"/>
    <property type="molecule type" value="Genomic_DNA"/>
</dbReference>
<organism evidence="1 2">
    <name type="scientific">Clostridium drakei</name>
    <dbReference type="NCBI Taxonomy" id="332101"/>
    <lineage>
        <taxon>Bacteria</taxon>
        <taxon>Bacillati</taxon>
        <taxon>Bacillota</taxon>
        <taxon>Clostridia</taxon>
        <taxon>Eubacteriales</taxon>
        <taxon>Clostridiaceae</taxon>
        <taxon>Clostridium</taxon>
    </lineage>
</organism>
<sequence>MSSTQYSPVSQSDTSFGNPRQKTWAVFHNVYGWALELQTTSFLEAQAYAKDIIYRGGMFGGPDRIMVCEIVPIDIVITPTV</sequence>
<dbReference type="AlphaFoldDB" id="A0A2U8DPI8"/>
<dbReference type="RefSeq" id="WP_032077518.1">
    <property type="nucleotide sequence ID" value="NZ_CP020953.1"/>
</dbReference>
<evidence type="ECO:0000313" key="1">
    <source>
        <dbReference type="EMBL" id="AWI04144.1"/>
    </source>
</evidence>
<reference evidence="2" key="1">
    <citation type="submission" date="2017-04" db="EMBL/GenBank/DDBJ databases">
        <authorList>
            <person name="Song Y."/>
            <person name="Cho B.-K."/>
        </authorList>
    </citation>
    <scope>NUCLEOTIDE SEQUENCE [LARGE SCALE GENOMIC DNA]</scope>
    <source>
        <strain evidence="2">SL1</strain>
    </source>
</reference>
<keyword evidence="2" id="KW-1185">Reference proteome</keyword>
<dbReference type="Proteomes" id="UP000244910">
    <property type="component" value="Chromosome"/>
</dbReference>
<dbReference type="KEGG" id="cdrk:B9W14_06420"/>
<evidence type="ECO:0000313" key="2">
    <source>
        <dbReference type="Proteomes" id="UP000244910"/>
    </source>
</evidence>
<gene>
    <name evidence="1" type="ORF">B9W14_06420</name>
</gene>
<protein>
    <submittedName>
        <fullName evidence="1">Uncharacterized protein</fullName>
    </submittedName>
</protein>
<proteinExistence type="predicted"/>
<accession>A0A2U8DPI8</accession>
<name>A0A2U8DPI8_9CLOT</name>